<dbReference type="Proteomes" id="UP000228964">
    <property type="component" value="Unassembled WGS sequence"/>
</dbReference>
<evidence type="ECO:0000313" key="5">
    <source>
        <dbReference type="Proteomes" id="UP000228964"/>
    </source>
</evidence>
<dbReference type="Pfam" id="PF00534">
    <property type="entry name" value="Glycos_transf_1"/>
    <property type="match status" value="1"/>
</dbReference>
<evidence type="ECO:0000256" key="2">
    <source>
        <dbReference type="SAM" id="Coils"/>
    </source>
</evidence>
<dbReference type="PANTHER" id="PTHR46401">
    <property type="entry name" value="GLYCOSYLTRANSFERASE WBBK-RELATED"/>
    <property type="match status" value="1"/>
</dbReference>
<name>A0A2M6WS59_9BACT</name>
<evidence type="ECO:0000256" key="1">
    <source>
        <dbReference type="ARBA" id="ARBA00022679"/>
    </source>
</evidence>
<keyword evidence="1" id="KW-0808">Transferase</keyword>
<gene>
    <name evidence="4" type="ORF">COT96_00110</name>
</gene>
<dbReference type="Gene3D" id="3.40.50.2000">
    <property type="entry name" value="Glycogen Phosphorylase B"/>
    <property type="match status" value="2"/>
</dbReference>
<evidence type="ECO:0000259" key="3">
    <source>
        <dbReference type="Pfam" id="PF00534"/>
    </source>
</evidence>
<dbReference type="InterPro" id="IPR001296">
    <property type="entry name" value="Glyco_trans_1"/>
</dbReference>
<accession>A0A2M6WS59</accession>
<dbReference type="CDD" id="cd03801">
    <property type="entry name" value="GT4_PimA-like"/>
    <property type="match status" value="1"/>
</dbReference>
<protein>
    <recommendedName>
        <fullName evidence="3">Glycosyl transferase family 1 domain-containing protein</fullName>
    </recommendedName>
</protein>
<comment type="caution">
    <text evidence="4">The sequence shown here is derived from an EMBL/GenBank/DDBJ whole genome shotgun (WGS) entry which is preliminary data.</text>
</comment>
<dbReference type="GO" id="GO:0009103">
    <property type="term" value="P:lipopolysaccharide biosynthetic process"/>
    <property type="evidence" value="ECO:0007669"/>
    <property type="project" value="TreeGrafter"/>
</dbReference>
<dbReference type="SUPFAM" id="SSF53756">
    <property type="entry name" value="UDP-Glycosyltransferase/glycogen phosphorylase"/>
    <property type="match status" value="1"/>
</dbReference>
<feature type="coiled-coil region" evidence="2">
    <location>
        <begin position="70"/>
        <end position="97"/>
    </location>
</feature>
<dbReference type="EMBL" id="PFAO01000003">
    <property type="protein sequence ID" value="PIT95637.1"/>
    <property type="molecule type" value="Genomic_DNA"/>
</dbReference>
<feature type="non-terminal residue" evidence="4">
    <location>
        <position position="192"/>
    </location>
</feature>
<dbReference type="PANTHER" id="PTHR46401:SF2">
    <property type="entry name" value="GLYCOSYLTRANSFERASE WBBK-RELATED"/>
    <property type="match status" value="1"/>
</dbReference>
<reference evidence="5" key="1">
    <citation type="submission" date="2017-09" db="EMBL/GenBank/DDBJ databases">
        <title>Depth-based differentiation of microbial function through sediment-hosted aquifers and enrichment of novel symbionts in the deep terrestrial subsurface.</title>
        <authorList>
            <person name="Probst A.J."/>
            <person name="Ladd B."/>
            <person name="Jarett J.K."/>
            <person name="Geller-Mcgrath D.E."/>
            <person name="Sieber C.M.K."/>
            <person name="Emerson J.B."/>
            <person name="Anantharaman K."/>
            <person name="Thomas B.C."/>
            <person name="Malmstrom R."/>
            <person name="Stieglmeier M."/>
            <person name="Klingl A."/>
            <person name="Woyke T."/>
            <person name="Ryan C.M."/>
            <person name="Banfield J.F."/>
        </authorList>
    </citation>
    <scope>NUCLEOTIDE SEQUENCE [LARGE SCALE GENOMIC DNA]</scope>
</reference>
<evidence type="ECO:0000313" key="4">
    <source>
        <dbReference type="EMBL" id="PIT95637.1"/>
    </source>
</evidence>
<dbReference type="AlphaFoldDB" id="A0A2M6WS59"/>
<organism evidence="4 5">
    <name type="scientific">Candidatus Falkowbacteria bacterium CG10_big_fil_rev_8_21_14_0_10_38_22</name>
    <dbReference type="NCBI Taxonomy" id="1974564"/>
    <lineage>
        <taxon>Bacteria</taxon>
        <taxon>Candidatus Falkowiibacteriota</taxon>
    </lineage>
</organism>
<dbReference type="GO" id="GO:0016757">
    <property type="term" value="F:glycosyltransferase activity"/>
    <property type="evidence" value="ECO:0007669"/>
    <property type="project" value="InterPro"/>
</dbReference>
<keyword evidence="2" id="KW-0175">Coiled coil</keyword>
<proteinExistence type="predicted"/>
<feature type="domain" description="Glycosyl transferase family 1" evidence="3">
    <location>
        <begin position="53"/>
        <end position="191"/>
    </location>
</feature>
<sequence>MAKFIVPRADAIRTVSQRLKKQLIEEFGVAEGKITVVPIYVESRIKNYELRIKNNSEKFIFLTVGRLVPVKNINLQIEVMEEIVESLKLKVKSLRIELWIVGSGPERKNYELRITNYELGKNIKLLGRKDNLDEYYNSADAFLLTSNSEGWGLSVIEAAAHGLPIIMTDVGLAGEVIKNNESGLVIPVGDKE</sequence>